<protein>
    <submittedName>
        <fullName evidence="2">Uncharacterized protein</fullName>
    </submittedName>
</protein>
<dbReference type="EMBL" id="LT991977">
    <property type="protein sequence ID" value="SPK76038.1"/>
    <property type="molecule type" value="Genomic_DNA"/>
</dbReference>
<feature type="region of interest" description="Disordered" evidence="1">
    <location>
        <begin position="1"/>
        <end position="33"/>
    </location>
</feature>
<name>A0A375IPL1_9BURK</name>
<sequence>MVGPGKGAGLAGQESEQVPDCRGVRLDASLNPS</sequence>
<proteinExistence type="predicted"/>
<gene>
    <name evidence="2" type="ORF">CT19425_MP70198</name>
</gene>
<reference evidence="2 3" key="1">
    <citation type="submission" date="2018-01" db="EMBL/GenBank/DDBJ databases">
        <authorList>
            <person name="Gaut B.S."/>
            <person name="Morton B.R."/>
            <person name="Clegg M.T."/>
            <person name="Duvall M.R."/>
        </authorList>
    </citation>
    <scope>NUCLEOTIDE SEQUENCE [LARGE SCALE GENOMIC DNA]</scope>
    <source>
        <strain evidence="2">Cupriavidus taiwanensis LMG 19425</strain>
        <plasmid evidence="3">Plasmid ii</plasmid>
    </source>
</reference>
<evidence type="ECO:0000313" key="3">
    <source>
        <dbReference type="Proteomes" id="UP000255505"/>
    </source>
</evidence>
<keyword evidence="2" id="KW-0614">Plasmid</keyword>
<accession>A0A375IPL1</accession>
<dbReference type="Proteomes" id="UP000255505">
    <property type="component" value="Plasmid II"/>
</dbReference>
<evidence type="ECO:0000313" key="2">
    <source>
        <dbReference type="EMBL" id="SPK76038.1"/>
    </source>
</evidence>
<feature type="compositionally biased region" description="Gly residues" evidence="1">
    <location>
        <begin position="1"/>
        <end position="10"/>
    </location>
</feature>
<geneLocation type="plasmid" evidence="2">
    <name>II</name>
</geneLocation>
<dbReference type="AlphaFoldDB" id="A0A375IPL1"/>
<organism evidence="2 3">
    <name type="scientific">Cupriavidus taiwanensis</name>
    <dbReference type="NCBI Taxonomy" id="164546"/>
    <lineage>
        <taxon>Bacteria</taxon>
        <taxon>Pseudomonadati</taxon>
        <taxon>Pseudomonadota</taxon>
        <taxon>Betaproteobacteria</taxon>
        <taxon>Burkholderiales</taxon>
        <taxon>Burkholderiaceae</taxon>
        <taxon>Cupriavidus</taxon>
    </lineage>
</organism>
<evidence type="ECO:0000256" key="1">
    <source>
        <dbReference type="SAM" id="MobiDB-lite"/>
    </source>
</evidence>